<evidence type="ECO:0000256" key="7">
    <source>
        <dbReference type="ARBA" id="ARBA00023136"/>
    </source>
</evidence>
<dbReference type="PANTHER" id="PTHR21716">
    <property type="entry name" value="TRANSMEMBRANE PROTEIN"/>
    <property type="match status" value="1"/>
</dbReference>
<feature type="transmembrane region" description="Helical" evidence="9">
    <location>
        <begin position="315"/>
        <end position="346"/>
    </location>
</feature>
<gene>
    <name evidence="10" type="ORF">CQW49_00700</name>
</gene>
<dbReference type="AlphaFoldDB" id="A0A2D2CUP3"/>
<comment type="similarity">
    <text evidence="2">Belongs to the autoinducer-2 exporter (AI-2E) (TC 2.A.86) family.</text>
</comment>
<evidence type="ECO:0000256" key="9">
    <source>
        <dbReference type="SAM" id="Phobius"/>
    </source>
</evidence>
<feature type="compositionally biased region" description="Polar residues" evidence="8">
    <location>
        <begin position="383"/>
        <end position="396"/>
    </location>
</feature>
<sequence length="396" mass="41366">MNGEQREVLGRRRLNSMLIELIVRLGALAALAYWSFQLVQPFLAIVTWSAILTVALYPVFEWLATALGGRRKLAATLITLVGLLVVIGPATWLGLGVVDGLRSLAARIDNGGLWVPPPPESLRSLPFVGQSAFDFWELASTNLRSAVAQIAPSLKPLGEFALDATKNAGTGAFKFLLSVIIAGFMFAPGPALVRAIKTAAIRIDSKRAEHFVGLAGSTIRTVSRGVIGVSLLQAAVAGLGLQLAGAPGASLLTLCILVLAIIQIGPMLIVVPSIIWSWTELPGIPAFLFTACMLTVTLVDNVLKPLVIARGLTTPLLVIVVGVIGGVLAHGIIGLFVGPVVLAVAWELLGAWLGSAEPSEAVAAGTKIETRPDVERIAPSPPSLQSCSGPQDGSEA</sequence>
<evidence type="ECO:0000313" key="10">
    <source>
        <dbReference type="EMBL" id="ATQ66572.1"/>
    </source>
</evidence>
<dbReference type="STRING" id="595536.GCA_000178815_00806"/>
<feature type="transmembrane region" description="Helical" evidence="9">
    <location>
        <begin position="42"/>
        <end position="60"/>
    </location>
</feature>
<dbReference type="Proteomes" id="UP000230709">
    <property type="component" value="Chromosome"/>
</dbReference>
<evidence type="ECO:0000256" key="2">
    <source>
        <dbReference type="ARBA" id="ARBA00009773"/>
    </source>
</evidence>
<feature type="transmembrane region" description="Helical" evidence="9">
    <location>
        <begin position="21"/>
        <end position="36"/>
    </location>
</feature>
<evidence type="ECO:0000256" key="3">
    <source>
        <dbReference type="ARBA" id="ARBA00022448"/>
    </source>
</evidence>
<dbReference type="EMBL" id="CP023737">
    <property type="protein sequence ID" value="ATQ66572.1"/>
    <property type="molecule type" value="Genomic_DNA"/>
</dbReference>
<keyword evidence="6 9" id="KW-1133">Transmembrane helix</keyword>
<feature type="region of interest" description="Disordered" evidence="8">
    <location>
        <begin position="375"/>
        <end position="396"/>
    </location>
</feature>
<evidence type="ECO:0000256" key="8">
    <source>
        <dbReference type="SAM" id="MobiDB-lite"/>
    </source>
</evidence>
<reference evidence="11" key="1">
    <citation type="submission" date="2017-10" db="EMBL/GenBank/DDBJ databases">
        <title>Completed PacBio SMRT sequence of Methylosinus trichosporium OB3b reveals presence of a third large plasmid.</title>
        <authorList>
            <person name="Charles T.C."/>
            <person name="Lynch M.D.J."/>
            <person name="Heil J.R."/>
            <person name="Cheng J."/>
        </authorList>
    </citation>
    <scope>NUCLEOTIDE SEQUENCE [LARGE SCALE GENOMIC DNA]</scope>
    <source>
        <strain evidence="11">OB3b</strain>
    </source>
</reference>
<comment type="subcellular location">
    <subcellularLocation>
        <location evidence="1">Cell membrane</location>
        <topology evidence="1">Multi-pass membrane protein</topology>
    </subcellularLocation>
</comment>
<feature type="transmembrane region" description="Helical" evidence="9">
    <location>
        <begin position="175"/>
        <end position="196"/>
    </location>
</feature>
<keyword evidence="5 9" id="KW-0812">Transmembrane</keyword>
<dbReference type="RefSeq" id="WP_003613993.1">
    <property type="nucleotide sequence ID" value="NZ_ADVE02000001.1"/>
</dbReference>
<name>A0A2D2CUP3_METT3</name>
<keyword evidence="3" id="KW-0813">Transport</keyword>
<dbReference type="KEGG" id="mtw:CQW49_00700"/>
<evidence type="ECO:0000256" key="5">
    <source>
        <dbReference type="ARBA" id="ARBA00022692"/>
    </source>
</evidence>
<evidence type="ECO:0000256" key="4">
    <source>
        <dbReference type="ARBA" id="ARBA00022475"/>
    </source>
</evidence>
<feature type="transmembrane region" description="Helical" evidence="9">
    <location>
        <begin position="72"/>
        <end position="95"/>
    </location>
</feature>
<dbReference type="GO" id="GO:0005886">
    <property type="term" value="C:plasma membrane"/>
    <property type="evidence" value="ECO:0007669"/>
    <property type="project" value="UniProtKB-SubCell"/>
</dbReference>
<dbReference type="Pfam" id="PF01594">
    <property type="entry name" value="AI-2E_transport"/>
    <property type="match status" value="1"/>
</dbReference>
<feature type="transmembrane region" description="Helical" evidence="9">
    <location>
        <begin position="251"/>
        <end position="278"/>
    </location>
</feature>
<keyword evidence="11" id="KW-1185">Reference proteome</keyword>
<organism evidence="10 11">
    <name type="scientific">Methylosinus trichosporium (strain ATCC 35070 / NCIMB 11131 / UNIQEM 75 / OB3b)</name>
    <dbReference type="NCBI Taxonomy" id="595536"/>
    <lineage>
        <taxon>Bacteria</taxon>
        <taxon>Pseudomonadati</taxon>
        <taxon>Pseudomonadota</taxon>
        <taxon>Alphaproteobacteria</taxon>
        <taxon>Hyphomicrobiales</taxon>
        <taxon>Methylocystaceae</taxon>
        <taxon>Methylosinus</taxon>
    </lineage>
</organism>
<keyword evidence="7 9" id="KW-0472">Membrane</keyword>
<evidence type="ECO:0000313" key="11">
    <source>
        <dbReference type="Proteomes" id="UP000230709"/>
    </source>
</evidence>
<accession>A0A2D2CUP3</accession>
<keyword evidence="4" id="KW-1003">Cell membrane</keyword>
<feature type="transmembrane region" description="Helical" evidence="9">
    <location>
        <begin position="284"/>
        <end position="303"/>
    </location>
</feature>
<dbReference type="PANTHER" id="PTHR21716:SF67">
    <property type="entry name" value="TRANSPORT PROTEIN YDIK-RELATED"/>
    <property type="match status" value="1"/>
</dbReference>
<evidence type="ECO:0000256" key="6">
    <source>
        <dbReference type="ARBA" id="ARBA00022989"/>
    </source>
</evidence>
<evidence type="ECO:0000256" key="1">
    <source>
        <dbReference type="ARBA" id="ARBA00004651"/>
    </source>
</evidence>
<protein>
    <submittedName>
        <fullName evidence="10">AI-2E family transporter</fullName>
    </submittedName>
</protein>
<proteinExistence type="inferred from homology"/>
<dbReference type="InterPro" id="IPR002549">
    <property type="entry name" value="AI-2E-like"/>
</dbReference>